<evidence type="ECO:0008006" key="6">
    <source>
        <dbReference type="Google" id="ProtNLM"/>
    </source>
</evidence>
<organism evidence="4 5">
    <name type="scientific">Thomasclavelia ramosa</name>
    <dbReference type="NCBI Taxonomy" id="1547"/>
    <lineage>
        <taxon>Bacteria</taxon>
        <taxon>Bacillati</taxon>
        <taxon>Bacillota</taxon>
        <taxon>Erysipelotrichia</taxon>
        <taxon>Erysipelotrichales</taxon>
        <taxon>Coprobacillaceae</taxon>
        <taxon>Thomasclavelia</taxon>
    </lineage>
</organism>
<dbReference type="EMBL" id="QUSL01000048">
    <property type="protein sequence ID" value="RGD78247.1"/>
    <property type="molecule type" value="Genomic_DNA"/>
</dbReference>
<dbReference type="Proteomes" id="UP001211987">
    <property type="component" value="Unassembled WGS sequence"/>
</dbReference>
<feature type="signal peptide" evidence="2">
    <location>
        <begin position="1"/>
        <end position="21"/>
    </location>
</feature>
<dbReference type="EMBL" id="JAQLKE010000019">
    <property type="protein sequence ID" value="MDB7084456.1"/>
    <property type="molecule type" value="Genomic_DNA"/>
</dbReference>
<gene>
    <name evidence="4" type="ORF">DXB93_17365</name>
    <name evidence="3" type="ORF">PM738_11635</name>
</gene>
<keyword evidence="1" id="KW-0175">Coiled coil</keyword>
<evidence type="ECO:0000256" key="2">
    <source>
        <dbReference type="SAM" id="SignalP"/>
    </source>
</evidence>
<dbReference type="RefSeq" id="WP_003534601.1">
    <property type="nucleotide sequence ID" value="NZ_BAABXX010000001.1"/>
</dbReference>
<sequence>MKKILTFALAALMIISMTGCAGNDNTQKEQEKVVTSFFDNIKEYKLDELEKLGTDDYTDVLDISSITDGFKNFEDENVYGESFVKETENFVKKVFDKLIKEYKITFDDEEENTVLVKGKRLDEKSIDMTSAQENINELAQKYQEENMEELSKIYLEQGQEAMMKKIFDDLSKELYNPLYKELDNAKYTEFTFKFEMVEKDGKWLIDKISKEK</sequence>
<name>A0A3E3E7Y5_9FIRM</name>
<keyword evidence="2" id="KW-0732">Signal</keyword>
<feature type="chain" id="PRO_5043181952" description="DUF5105 domain-containing protein" evidence="2">
    <location>
        <begin position="22"/>
        <end position="212"/>
    </location>
</feature>
<evidence type="ECO:0000256" key="1">
    <source>
        <dbReference type="SAM" id="Coils"/>
    </source>
</evidence>
<feature type="coiled-coil region" evidence="1">
    <location>
        <begin position="121"/>
        <end position="148"/>
    </location>
</feature>
<comment type="caution">
    <text evidence="4">The sequence shown here is derived from an EMBL/GenBank/DDBJ whole genome shotgun (WGS) entry which is preliminary data.</text>
</comment>
<evidence type="ECO:0000313" key="4">
    <source>
        <dbReference type="EMBL" id="RGD78247.1"/>
    </source>
</evidence>
<proteinExistence type="predicted"/>
<protein>
    <recommendedName>
        <fullName evidence="6">DUF5105 domain-containing protein</fullName>
    </recommendedName>
</protein>
<evidence type="ECO:0000313" key="5">
    <source>
        <dbReference type="Proteomes" id="UP000261032"/>
    </source>
</evidence>
<dbReference type="PROSITE" id="PS51257">
    <property type="entry name" value="PROKAR_LIPOPROTEIN"/>
    <property type="match status" value="1"/>
</dbReference>
<reference evidence="4 5" key="1">
    <citation type="submission" date="2018-08" db="EMBL/GenBank/DDBJ databases">
        <title>A genome reference for cultivated species of the human gut microbiota.</title>
        <authorList>
            <person name="Zou Y."/>
            <person name="Xue W."/>
            <person name="Luo G."/>
        </authorList>
    </citation>
    <scope>NUCLEOTIDE SEQUENCE [LARGE SCALE GENOMIC DNA]</scope>
    <source>
        <strain evidence="4 5">OM06-4</strain>
    </source>
</reference>
<dbReference type="AlphaFoldDB" id="A0A3E3E7Y5"/>
<reference evidence="3" key="2">
    <citation type="submission" date="2023-01" db="EMBL/GenBank/DDBJ databases">
        <title>Human gut microbiome strain richness.</title>
        <authorList>
            <person name="Chen-Liaw A."/>
        </authorList>
    </citation>
    <scope>NUCLEOTIDE SEQUENCE</scope>
    <source>
        <strain evidence="3">1001217st2_G6_1001217B_191108</strain>
    </source>
</reference>
<dbReference type="Proteomes" id="UP000261032">
    <property type="component" value="Unassembled WGS sequence"/>
</dbReference>
<accession>A0A3E3E7Y5</accession>
<evidence type="ECO:0000313" key="3">
    <source>
        <dbReference type="EMBL" id="MDB7084456.1"/>
    </source>
</evidence>